<sequence>MAALLDITSTEIIVSHEPFLDQHGICDISSIFKFNNSLLQALHLSYNNLSGNLPSCICHELPNLRMFYLDHNDISGNMPTVWNQCKELERLSLAFNSFNKGPMPGGIRSMTKLQRLFLMGNNLEVYAYKLDKRLNSLMMKVFRFCKICISEN</sequence>
<dbReference type="Pfam" id="PF00560">
    <property type="entry name" value="LRR_1"/>
    <property type="match status" value="1"/>
</dbReference>
<protein>
    <submittedName>
        <fullName evidence="10">Leucine-rich receptor-like kinase family protein</fullName>
    </submittedName>
</protein>
<dbReference type="PANTHER" id="PTHR27000:SF679">
    <property type="entry name" value="OS01G0170300 PROTEIN"/>
    <property type="match status" value="1"/>
</dbReference>
<dbReference type="GO" id="GO:0016020">
    <property type="term" value="C:membrane"/>
    <property type="evidence" value="ECO:0007669"/>
    <property type="project" value="UniProtKB-SubCell"/>
</dbReference>
<keyword evidence="10" id="KW-0808">Transferase</keyword>
<keyword evidence="2" id="KW-0433">Leucine-rich repeat</keyword>
<evidence type="ECO:0000256" key="3">
    <source>
        <dbReference type="ARBA" id="ARBA00022692"/>
    </source>
</evidence>
<evidence type="ECO:0000313" key="12">
    <source>
        <dbReference type="Proteomes" id="UP000002051"/>
    </source>
</evidence>
<evidence type="ECO:0000256" key="7">
    <source>
        <dbReference type="ARBA" id="ARBA00023136"/>
    </source>
</evidence>
<comment type="subcellular location">
    <subcellularLocation>
        <location evidence="1">Membrane</location>
        <topology evidence="1">Single-pass type I membrane protein</topology>
    </subcellularLocation>
</comment>
<keyword evidence="5" id="KW-0677">Repeat</keyword>
<evidence type="ECO:0000256" key="6">
    <source>
        <dbReference type="ARBA" id="ARBA00022989"/>
    </source>
</evidence>
<dbReference type="STRING" id="3880.A0A072U2C8"/>
<dbReference type="EMBL" id="CM001224">
    <property type="protein sequence ID" value="KEH19905.1"/>
    <property type="molecule type" value="Genomic_DNA"/>
</dbReference>
<gene>
    <name evidence="10" type="ordered locus">MTR_8g470540</name>
</gene>
<evidence type="ECO:0000256" key="1">
    <source>
        <dbReference type="ARBA" id="ARBA00004479"/>
    </source>
</evidence>
<accession>A0A072U2C8</accession>
<reference evidence="10 12" key="2">
    <citation type="journal article" date="2014" name="BMC Genomics">
        <title>An improved genome release (version Mt4.0) for the model legume Medicago truncatula.</title>
        <authorList>
            <person name="Tang H."/>
            <person name="Krishnakumar V."/>
            <person name="Bidwell S."/>
            <person name="Rosen B."/>
            <person name="Chan A."/>
            <person name="Zhou S."/>
            <person name="Gentzbittel L."/>
            <person name="Childs K.L."/>
            <person name="Yandell M."/>
            <person name="Gundlach H."/>
            <person name="Mayer K.F."/>
            <person name="Schwartz D.C."/>
            <person name="Town C.D."/>
        </authorList>
    </citation>
    <scope>GENOME REANNOTATION</scope>
    <source>
        <strain evidence="10">A17</strain>
        <strain evidence="11 12">cv. Jemalong A17</strain>
    </source>
</reference>
<keyword evidence="9" id="KW-0325">Glycoprotein</keyword>
<dbReference type="EnsemblPlants" id="KEH19905">
    <property type="protein sequence ID" value="KEH19905"/>
    <property type="gene ID" value="MTR_8g470540"/>
</dbReference>
<keyword evidence="4" id="KW-0732">Signal</keyword>
<evidence type="ECO:0000256" key="8">
    <source>
        <dbReference type="ARBA" id="ARBA00023170"/>
    </source>
</evidence>
<dbReference type="GO" id="GO:0016301">
    <property type="term" value="F:kinase activity"/>
    <property type="evidence" value="ECO:0007669"/>
    <property type="project" value="UniProtKB-KW"/>
</dbReference>
<reference evidence="11" key="3">
    <citation type="submission" date="2015-04" db="UniProtKB">
        <authorList>
            <consortium name="EnsemblPlants"/>
        </authorList>
    </citation>
    <scope>IDENTIFICATION</scope>
    <source>
        <strain evidence="11">cv. Jemalong A17</strain>
    </source>
</reference>
<keyword evidence="10" id="KW-0418">Kinase</keyword>
<evidence type="ECO:0000256" key="5">
    <source>
        <dbReference type="ARBA" id="ARBA00022737"/>
    </source>
</evidence>
<reference evidence="10 12" key="1">
    <citation type="journal article" date="2011" name="Nature">
        <title>The Medicago genome provides insight into the evolution of rhizobial symbioses.</title>
        <authorList>
            <person name="Young N.D."/>
            <person name="Debelle F."/>
            <person name="Oldroyd G.E."/>
            <person name="Geurts R."/>
            <person name="Cannon S.B."/>
            <person name="Udvardi M.K."/>
            <person name="Benedito V.A."/>
            <person name="Mayer K.F."/>
            <person name="Gouzy J."/>
            <person name="Schoof H."/>
            <person name="Van de Peer Y."/>
            <person name="Proost S."/>
            <person name="Cook D.R."/>
            <person name="Meyers B.C."/>
            <person name="Spannagl M."/>
            <person name="Cheung F."/>
            <person name="De Mita S."/>
            <person name="Krishnakumar V."/>
            <person name="Gundlach H."/>
            <person name="Zhou S."/>
            <person name="Mudge J."/>
            <person name="Bharti A.K."/>
            <person name="Murray J.D."/>
            <person name="Naoumkina M.A."/>
            <person name="Rosen B."/>
            <person name="Silverstein K.A."/>
            <person name="Tang H."/>
            <person name="Rombauts S."/>
            <person name="Zhao P.X."/>
            <person name="Zhou P."/>
            <person name="Barbe V."/>
            <person name="Bardou P."/>
            <person name="Bechner M."/>
            <person name="Bellec A."/>
            <person name="Berger A."/>
            <person name="Berges H."/>
            <person name="Bidwell S."/>
            <person name="Bisseling T."/>
            <person name="Choisne N."/>
            <person name="Couloux A."/>
            <person name="Denny R."/>
            <person name="Deshpande S."/>
            <person name="Dai X."/>
            <person name="Doyle J.J."/>
            <person name="Dudez A.M."/>
            <person name="Farmer A.D."/>
            <person name="Fouteau S."/>
            <person name="Franken C."/>
            <person name="Gibelin C."/>
            <person name="Gish J."/>
            <person name="Goldstein S."/>
            <person name="Gonzalez A.J."/>
            <person name="Green P.J."/>
            <person name="Hallab A."/>
            <person name="Hartog M."/>
            <person name="Hua A."/>
            <person name="Humphray S.J."/>
            <person name="Jeong D.H."/>
            <person name="Jing Y."/>
            <person name="Jocker A."/>
            <person name="Kenton S.M."/>
            <person name="Kim D.J."/>
            <person name="Klee K."/>
            <person name="Lai H."/>
            <person name="Lang C."/>
            <person name="Lin S."/>
            <person name="Macmil S.L."/>
            <person name="Magdelenat G."/>
            <person name="Matthews L."/>
            <person name="McCorrison J."/>
            <person name="Monaghan E.L."/>
            <person name="Mun J.H."/>
            <person name="Najar F.Z."/>
            <person name="Nicholson C."/>
            <person name="Noirot C."/>
            <person name="O'Bleness M."/>
            <person name="Paule C.R."/>
            <person name="Poulain J."/>
            <person name="Prion F."/>
            <person name="Qin B."/>
            <person name="Qu C."/>
            <person name="Retzel E.F."/>
            <person name="Riddle C."/>
            <person name="Sallet E."/>
            <person name="Samain S."/>
            <person name="Samson N."/>
            <person name="Sanders I."/>
            <person name="Saurat O."/>
            <person name="Scarpelli C."/>
            <person name="Schiex T."/>
            <person name="Segurens B."/>
            <person name="Severin A.J."/>
            <person name="Sherrier D.J."/>
            <person name="Shi R."/>
            <person name="Sims S."/>
            <person name="Singer S.R."/>
            <person name="Sinharoy S."/>
            <person name="Sterck L."/>
            <person name="Viollet A."/>
            <person name="Wang B.B."/>
            <person name="Wang K."/>
            <person name="Wang M."/>
            <person name="Wang X."/>
            <person name="Warfsmann J."/>
            <person name="Weissenbach J."/>
            <person name="White D.D."/>
            <person name="White J.D."/>
            <person name="Wiley G.B."/>
            <person name="Wincker P."/>
            <person name="Xing Y."/>
            <person name="Yang L."/>
            <person name="Yao Z."/>
            <person name="Ying F."/>
            <person name="Zhai J."/>
            <person name="Zhou L."/>
            <person name="Zuber A."/>
            <person name="Denarie J."/>
            <person name="Dixon R.A."/>
            <person name="May G.D."/>
            <person name="Schwartz D.C."/>
            <person name="Rogers J."/>
            <person name="Quetier F."/>
            <person name="Town C.D."/>
            <person name="Roe B.A."/>
        </authorList>
    </citation>
    <scope>NUCLEOTIDE SEQUENCE [LARGE SCALE GENOMIC DNA]</scope>
    <source>
        <strain evidence="10">A17</strain>
        <strain evidence="11 12">cv. Jemalong A17</strain>
    </source>
</reference>
<dbReference type="Gene3D" id="3.80.10.10">
    <property type="entry name" value="Ribonuclease Inhibitor"/>
    <property type="match status" value="1"/>
</dbReference>
<proteinExistence type="predicted"/>
<organism evidence="10 12">
    <name type="scientific">Medicago truncatula</name>
    <name type="common">Barrel medic</name>
    <name type="synonym">Medicago tribuloides</name>
    <dbReference type="NCBI Taxonomy" id="3880"/>
    <lineage>
        <taxon>Eukaryota</taxon>
        <taxon>Viridiplantae</taxon>
        <taxon>Streptophyta</taxon>
        <taxon>Embryophyta</taxon>
        <taxon>Tracheophyta</taxon>
        <taxon>Spermatophyta</taxon>
        <taxon>Magnoliopsida</taxon>
        <taxon>eudicotyledons</taxon>
        <taxon>Gunneridae</taxon>
        <taxon>Pentapetalae</taxon>
        <taxon>rosids</taxon>
        <taxon>fabids</taxon>
        <taxon>Fabales</taxon>
        <taxon>Fabaceae</taxon>
        <taxon>Papilionoideae</taxon>
        <taxon>50 kb inversion clade</taxon>
        <taxon>NPAAA clade</taxon>
        <taxon>Hologalegina</taxon>
        <taxon>IRL clade</taxon>
        <taxon>Trifolieae</taxon>
        <taxon>Medicago</taxon>
    </lineage>
</organism>
<dbReference type="Proteomes" id="UP000002051">
    <property type="component" value="Chromosome 8"/>
</dbReference>
<dbReference type="SUPFAM" id="SSF52058">
    <property type="entry name" value="L domain-like"/>
    <property type="match status" value="1"/>
</dbReference>
<keyword evidence="6" id="KW-1133">Transmembrane helix</keyword>
<evidence type="ECO:0000256" key="4">
    <source>
        <dbReference type="ARBA" id="ARBA00022729"/>
    </source>
</evidence>
<evidence type="ECO:0000256" key="2">
    <source>
        <dbReference type="ARBA" id="ARBA00022614"/>
    </source>
</evidence>
<dbReference type="InterPro" id="IPR032675">
    <property type="entry name" value="LRR_dom_sf"/>
</dbReference>
<dbReference type="HOGENOM" id="CLU_1725043_0_0_1"/>
<keyword evidence="7" id="KW-0472">Membrane</keyword>
<evidence type="ECO:0000313" key="10">
    <source>
        <dbReference type="EMBL" id="KEH19905.1"/>
    </source>
</evidence>
<dbReference type="AlphaFoldDB" id="A0A072U2C8"/>
<keyword evidence="12" id="KW-1185">Reference proteome</keyword>
<name>A0A072U2C8_MEDTR</name>
<evidence type="ECO:0000313" key="11">
    <source>
        <dbReference type="EnsemblPlants" id="KEH19905"/>
    </source>
</evidence>
<dbReference type="PANTHER" id="PTHR27000">
    <property type="entry name" value="LEUCINE-RICH REPEAT RECEPTOR-LIKE PROTEIN KINASE FAMILY PROTEIN-RELATED"/>
    <property type="match status" value="1"/>
</dbReference>
<keyword evidence="8 10" id="KW-0675">Receptor</keyword>
<dbReference type="InterPro" id="IPR001611">
    <property type="entry name" value="Leu-rich_rpt"/>
</dbReference>
<keyword evidence="3" id="KW-0812">Transmembrane</keyword>
<evidence type="ECO:0000256" key="9">
    <source>
        <dbReference type="ARBA" id="ARBA00023180"/>
    </source>
</evidence>